<dbReference type="PANTHER" id="PTHR11963">
    <property type="entry name" value="LEUCINE AMINOPEPTIDASE-RELATED"/>
    <property type="match status" value="1"/>
</dbReference>
<evidence type="ECO:0000256" key="5">
    <source>
        <dbReference type="ARBA" id="ARBA00023211"/>
    </source>
</evidence>
<reference evidence="7 8" key="1">
    <citation type="submission" date="2022-04" db="EMBL/GenBank/DDBJ databases">
        <title>Hymenobacter sp. isolated from the air.</title>
        <authorList>
            <person name="Won M."/>
            <person name="Lee C.-M."/>
            <person name="Woen H.-Y."/>
            <person name="Kwon S.-W."/>
        </authorList>
    </citation>
    <scope>NUCLEOTIDE SEQUENCE [LARGE SCALE GENOMIC DNA]</scope>
    <source>
        <strain evidence="8">5116 S-27</strain>
    </source>
</reference>
<dbReference type="Gene3D" id="3.40.630.10">
    <property type="entry name" value="Zn peptidases"/>
    <property type="match status" value="1"/>
</dbReference>
<dbReference type="InterPro" id="IPR008283">
    <property type="entry name" value="Peptidase_M17_N"/>
</dbReference>
<dbReference type="Gene3D" id="3.40.220.10">
    <property type="entry name" value="Leucine Aminopeptidase, subunit E, domain 1"/>
    <property type="match status" value="1"/>
</dbReference>
<dbReference type="PROSITE" id="PS00631">
    <property type="entry name" value="CYTOSOL_AP"/>
    <property type="match status" value="1"/>
</dbReference>
<protein>
    <submittedName>
        <fullName evidence="7">Leucyl aminopeptidase</fullName>
    </submittedName>
</protein>
<dbReference type="PANTHER" id="PTHR11963:SF23">
    <property type="entry name" value="CYTOSOL AMINOPEPTIDASE"/>
    <property type="match status" value="1"/>
</dbReference>
<dbReference type="CDD" id="cd00433">
    <property type="entry name" value="Peptidase_M17"/>
    <property type="match status" value="1"/>
</dbReference>
<keyword evidence="5" id="KW-0464">Manganese</keyword>
<evidence type="ECO:0000256" key="2">
    <source>
        <dbReference type="ARBA" id="ARBA00022438"/>
    </source>
</evidence>
<proteinExistence type="inferred from homology"/>
<evidence type="ECO:0000256" key="4">
    <source>
        <dbReference type="ARBA" id="ARBA00022801"/>
    </source>
</evidence>
<evidence type="ECO:0000256" key="1">
    <source>
        <dbReference type="ARBA" id="ARBA00009528"/>
    </source>
</evidence>
<dbReference type="GO" id="GO:0004177">
    <property type="term" value="F:aminopeptidase activity"/>
    <property type="evidence" value="ECO:0007669"/>
    <property type="project" value="UniProtKB-KW"/>
</dbReference>
<dbReference type="InterPro" id="IPR043472">
    <property type="entry name" value="Macro_dom-like"/>
</dbReference>
<gene>
    <name evidence="7" type="ORF">MUN80_16010</name>
</gene>
<dbReference type="InterPro" id="IPR011356">
    <property type="entry name" value="Leucine_aapep/pepB"/>
</dbReference>
<dbReference type="SUPFAM" id="SSF52949">
    <property type="entry name" value="Macro domain-like"/>
    <property type="match status" value="1"/>
</dbReference>
<dbReference type="SUPFAM" id="SSF53187">
    <property type="entry name" value="Zn-dependent exopeptidases"/>
    <property type="match status" value="1"/>
</dbReference>
<dbReference type="InterPro" id="IPR000819">
    <property type="entry name" value="Peptidase_M17_C"/>
</dbReference>
<dbReference type="Pfam" id="PF00883">
    <property type="entry name" value="Peptidase_M17"/>
    <property type="match status" value="1"/>
</dbReference>
<dbReference type="Pfam" id="PF02789">
    <property type="entry name" value="Peptidase_M17_N"/>
    <property type="match status" value="1"/>
</dbReference>
<evidence type="ECO:0000259" key="6">
    <source>
        <dbReference type="PROSITE" id="PS00631"/>
    </source>
</evidence>
<evidence type="ECO:0000256" key="3">
    <source>
        <dbReference type="ARBA" id="ARBA00022670"/>
    </source>
</evidence>
<keyword evidence="3" id="KW-0645">Protease</keyword>
<dbReference type="EMBL" id="CP095049">
    <property type="protein sequence ID" value="UOQ51261.1"/>
    <property type="molecule type" value="Genomic_DNA"/>
</dbReference>
<comment type="similarity">
    <text evidence="1">Belongs to the peptidase M17 family.</text>
</comment>
<accession>A0ABY4F3N4</accession>
<keyword evidence="4" id="KW-0378">Hydrolase</keyword>
<dbReference type="PRINTS" id="PR00481">
    <property type="entry name" value="LAMNOPPTDASE"/>
</dbReference>
<evidence type="ECO:0000313" key="7">
    <source>
        <dbReference type="EMBL" id="UOQ51261.1"/>
    </source>
</evidence>
<keyword evidence="2 7" id="KW-0031">Aminopeptidase</keyword>
<sequence length="484" mass="52014">MSIQLATATELPQHATAVFLLPAGTKELPQSLQDLHEAARQYVADQLAADSKLITVNHFSHQHYFVVAAEKSTIHLVAEAVRKSGHQLHAQLKAAKVAELYVQDLSDHPDSTLALALVEGIALTAYQFEGYKTDEKSKEPAKLAHIHVVGTATDKELRELDGVLQGVFLARDLINMPLNKLNAEQFAERMAAAGEEAGFHTEILDLVRIEALRMGGLLAVNQGSPEPPTFTIMEYKPEGATNAKPYVLVGKGVVFDTGGLSLKPTPASMDMMKCDMSGGAAVTGVLYALAKNQVPLHVIGLVPATDNRPGGLAFAPGDVLTMYSGLTVEVLNTDAEGRLILADALAFAKKYEPEFVVDIATLTGSAARAIGKEGIVAMGTASEDQMAELKKSGNRVHERVVEFPMWEEYAEHIKSDIADINNLGKAEAGAISAGKFLERFTGGYPWVHLDIAGPAYLMAPDSYRGKGGTGTTVRLLYDFLKNRA</sequence>
<dbReference type="RefSeq" id="WP_244714472.1">
    <property type="nucleotide sequence ID" value="NZ_CP095049.1"/>
</dbReference>
<keyword evidence="8" id="KW-1185">Reference proteome</keyword>
<evidence type="ECO:0000313" key="8">
    <source>
        <dbReference type="Proteomes" id="UP000831785"/>
    </source>
</evidence>
<name>A0ABY4F3N4_9BACT</name>
<feature type="domain" description="Cytosol aminopeptidase" evidence="6">
    <location>
        <begin position="332"/>
        <end position="339"/>
    </location>
</feature>
<organism evidence="7 8">
    <name type="scientific">Hymenobacter cellulosivorans</name>
    <dbReference type="NCBI Taxonomy" id="2932249"/>
    <lineage>
        <taxon>Bacteria</taxon>
        <taxon>Pseudomonadati</taxon>
        <taxon>Bacteroidota</taxon>
        <taxon>Cytophagia</taxon>
        <taxon>Cytophagales</taxon>
        <taxon>Hymenobacteraceae</taxon>
        <taxon>Hymenobacter</taxon>
    </lineage>
</organism>
<dbReference type="Proteomes" id="UP000831785">
    <property type="component" value="Chromosome"/>
</dbReference>